<sequence>MVVWPDGAMWLPLLLHAYGLVLVSSQKTCDFVPPNDFSGGKAIPKVKCLSQKRWTADAASSMAMRYAPILYFHPMEQYGLTDPAHYFREAVVYDSSHKPNLEAVSASLSYLSILGNPEQDAIIRGAPLDDNGLSTARVFFNVYPLPGKSNAWVYNFHLYYAWNGCSNMAMSTAAQGGGQSTLEFVACPYSVHEADWERISVVVCPEDQPDLTSEQEAGSKSNIHHFWQGGKQGQETERTSDMAREQHVSSVAGKGRVMAAVLSQHNHDELIQCTGATGCEFENGHLLVYVGLNSHANFAHASNGTIYGGVRNDQKHYASSSSSSSSSGGGEGNGGKLGNMEGVVLLDRTAKGAKWMPSLTNLAPLPRKQQRRDGGQSSVKHAKNKAAWSQQGRRPLGKAKGGEGKDGVAKAALAGDEDAWAFYPGFWGTRAWKMSPSVTCFKPGLLQPGPCPPDSPSWRLLAQTLGVPVHQEVPPPQARPILALPVGGTAPPVTESYHAKGGAKQGPNYRSWTGHWQPPQPTKMWHLPARNLAYRLFVNGNERQPLLRCLPGMGGTGMRMMGDLGLGGEQRGQGAAAHGLTAEGASVPLEFSRAAPFRGPGLLPHTAVMWASAIEPFLCLVVLMLWMTQALFMHFGNEETGEVAPNRAWGCSALRDPWPSRFMHCTGSAGVMCSVGSGMGLAAKGQSGGGQMGQNSMAPLLGLVSLACGMCAVYGARPYFLLMTASMPAASPLVDAMRLLFGLLIGVLVVMDVSCALSGLPSLISKLRSSKAGGHFRDPAGGCASVFQTCCAWWKAVKAPVQQCTTHVLLGLVVLCVVAQATVQAANGLLSFALPLHSPSSSWGRVEFAAGQTSAPVLVILLFLRSLFGRWQLEAHATLLVIPCFFFVVRHGYWRVI</sequence>
<feature type="region of interest" description="Disordered" evidence="1">
    <location>
        <begin position="315"/>
        <end position="336"/>
    </location>
</feature>
<accession>A0ABQ7H0I2</accession>
<feature type="region of interest" description="Disordered" evidence="1">
    <location>
        <begin position="357"/>
        <end position="406"/>
    </location>
</feature>
<dbReference type="Proteomes" id="UP000815325">
    <property type="component" value="Unassembled WGS sequence"/>
</dbReference>
<feature type="transmembrane region" description="Helical" evidence="2">
    <location>
        <begin position="846"/>
        <end position="864"/>
    </location>
</feature>
<dbReference type="PANTHER" id="PTHR48174">
    <property type="entry name" value="DUF946 FAMILY PROTEIN"/>
    <property type="match status" value="1"/>
</dbReference>
<keyword evidence="3" id="KW-0732">Signal</keyword>
<name>A0ABQ7H0I2_DUNSA</name>
<proteinExistence type="predicted"/>
<keyword evidence="5" id="KW-1185">Reference proteome</keyword>
<evidence type="ECO:0000313" key="5">
    <source>
        <dbReference type="Proteomes" id="UP000815325"/>
    </source>
</evidence>
<keyword evidence="2" id="KW-0472">Membrane</keyword>
<feature type="transmembrane region" description="Helical" evidence="2">
    <location>
        <begin position="607"/>
        <end position="627"/>
    </location>
</feature>
<evidence type="ECO:0000313" key="4">
    <source>
        <dbReference type="EMBL" id="KAF5840363.1"/>
    </source>
</evidence>
<feature type="signal peptide" evidence="3">
    <location>
        <begin position="1"/>
        <end position="25"/>
    </location>
</feature>
<evidence type="ECO:0000256" key="3">
    <source>
        <dbReference type="SAM" id="SignalP"/>
    </source>
</evidence>
<organism evidence="4 5">
    <name type="scientific">Dunaliella salina</name>
    <name type="common">Green alga</name>
    <name type="synonym">Protococcus salinus</name>
    <dbReference type="NCBI Taxonomy" id="3046"/>
    <lineage>
        <taxon>Eukaryota</taxon>
        <taxon>Viridiplantae</taxon>
        <taxon>Chlorophyta</taxon>
        <taxon>core chlorophytes</taxon>
        <taxon>Chlorophyceae</taxon>
        <taxon>CS clade</taxon>
        <taxon>Chlamydomonadales</taxon>
        <taxon>Dunaliellaceae</taxon>
        <taxon>Dunaliella</taxon>
    </lineage>
</organism>
<dbReference type="EMBL" id="MU069516">
    <property type="protein sequence ID" value="KAF5840363.1"/>
    <property type="molecule type" value="Genomic_DNA"/>
</dbReference>
<feature type="transmembrane region" description="Helical" evidence="2">
    <location>
        <begin position="808"/>
        <end position="834"/>
    </location>
</feature>
<comment type="caution">
    <text evidence="4">The sequence shown here is derived from an EMBL/GenBank/DDBJ whole genome shotgun (WGS) entry which is preliminary data.</text>
</comment>
<evidence type="ECO:0000256" key="1">
    <source>
        <dbReference type="SAM" id="MobiDB-lite"/>
    </source>
</evidence>
<feature type="transmembrane region" description="Helical" evidence="2">
    <location>
        <begin position="700"/>
        <end position="720"/>
    </location>
</feature>
<feature type="chain" id="PRO_5045793560" evidence="3">
    <location>
        <begin position="26"/>
        <end position="897"/>
    </location>
</feature>
<keyword evidence="2" id="KW-0812">Transmembrane</keyword>
<feature type="compositionally biased region" description="Gly residues" evidence="1">
    <location>
        <begin position="327"/>
        <end position="336"/>
    </location>
</feature>
<gene>
    <name evidence="4" type="ORF">DUNSADRAFT_17061</name>
</gene>
<feature type="transmembrane region" description="Helical" evidence="2">
    <location>
        <begin position="876"/>
        <end position="894"/>
    </location>
</feature>
<feature type="transmembrane region" description="Helical" evidence="2">
    <location>
        <begin position="740"/>
        <end position="760"/>
    </location>
</feature>
<protein>
    <submittedName>
        <fullName evidence="4">Uncharacterized protein</fullName>
    </submittedName>
</protein>
<keyword evidence="2" id="KW-1133">Transmembrane helix</keyword>
<reference evidence="4" key="1">
    <citation type="submission" date="2017-08" db="EMBL/GenBank/DDBJ databases">
        <authorList>
            <person name="Polle J.E."/>
            <person name="Barry K."/>
            <person name="Cushman J."/>
            <person name="Schmutz J."/>
            <person name="Tran D."/>
            <person name="Hathwaick L.T."/>
            <person name="Yim W.C."/>
            <person name="Jenkins J."/>
            <person name="Mckie-Krisberg Z.M."/>
            <person name="Prochnik S."/>
            <person name="Lindquist E."/>
            <person name="Dockter R.B."/>
            <person name="Adam C."/>
            <person name="Molina H."/>
            <person name="Bunkerborg J."/>
            <person name="Jin E."/>
            <person name="Buchheim M."/>
            <person name="Magnuson J."/>
        </authorList>
    </citation>
    <scope>NUCLEOTIDE SEQUENCE</scope>
    <source>
        <strain evidence="4">CCAP 19/18</strain>
    </source>
</reference>
<evidence type="ECO:0000256" key="2">
    <source>
        <dbReference type="SAM" id="Phobius"/>
    </source>
</evidence>
<dbReference type="PANTHER" id="PTHR48174:SF5">
    <property type="entry name" value="VACUOLAR PROTEIN SORTING-ASSOCIATED PROTEIN 62"/>
    <property type="match status" value="1"/>
</dbReference>